<dbReference type="InterPro" id="IPR002347">
    <property type="entry name" value="SDR_fam"/>
</dbReference>
<keyword evidence="5" id="KW-1185">Reference proteome</keyword>
<name>A0A1G6DUZ3_9HYPH</name>
<dbReference type="InterPro" id="IPR036291">
    <property type="entry name" value="NAD(P)-bd_dom_sf"/>
</dbReference>
<dbReference type="InterPro" id="IPR020904">
    <property type="entry name" value="Sc_DH/Rdtase_CS"/>
</dbReference>
<dbReference type="Pfam" id="PF00106">
    <property type="entry name" value="adh_short"/>
    <property type="match status" value="1"/>
</dbReference>
<dbReference type="PRINTS" id="PR00081">
    <property type="entry name" value="GDHRDH"/>
</dbReference>
<evidence type="ECO:0000256" key="1">
    <source>
        <dbReference type="ARBA" id="ARBA00006484"/>
    </source>
</evidence>
<evidence type="ECO:0000313" key="5">
    <source>
        <dbReference type="Proteomes" id="UP000199071"/>
    </source>
</evidence>
<evidence type="ECO:0000256" key="3">
    <source>
        <dbReference type="RuleBase" id="RU000363"/>
    </source>
</evidence>
<dbReference type="PANTHER" id="PTHR42879">
    <property type="entry name" value="3-OXOACYL-(ACYL-CARRIER-PROTEIN) REDUCTASE"/>
    <property type="match status" value="1"/>
</dbReference>
<evidence type="ECO:0000313" key="4">
    <source>
        <dbReference type="EMBL" id="SDB48983.1"/>
    </source>
</evidence>
<dbReference type="STRING" id="665467.SAMN02982931_03819"/>
<dbReference type="PRINTS" id="PR00080">
    <property type="entry name" value="SDRFAMILY"/>
</dbReference>
<dbReference type="GO" id="GO:0016491">
    <property type="term" value="F:oxidoreductase activity"/>
    <property type="evidence" value="ECO:0007669"/>
    <property type="project" value="UniProtKB-KW"/>
</dbReference>
<dbReference type="RefSeq" id="WP_090878863.1">
    <property type="nucleotide sequence ID" value="NZ_FMXQ01000008.1"/>
</dbReference>
<dbReference type="EMBL" id="FMXQ01000008">
    <property type="protein sequence ID" value="SDB48983.1"/>
    <property type="molecule type" value="Genomic_DNA"/>
</dbReference>
<comment type="similarity">
    <text evidence="1 3">Belongs to the short-chain dehydrogenases/reductases (SDR) family.</text>
</comment>
<sequence length="244" mass="25212">MHNVIVTGGSRGLGLGIATRLAAAGYGVIAVARSQSDELSAAIDAVGEAGTGALRFASFDLTDTDAIPAFVTDIRKSSGAIYGLVNNAGIGTSGLLANMHNSQIEGLIRLNTLAPIVLTKYVTRSMMIEGAGRVINIASIVASNGYSGLSVYSATKASLVGFTRSLAREMGKVGVTVNAIAPGFIDTDMTNGMDEDHHARLVRRSPLRRLTEVDDVARSIEFLLGEGGRSITGTVLTVDAGSTA</sequence>
<dbReference type="Proteomes" id="UP000199071">
    <property type="component" value="Unassembled WGS sequence"/>
</dbReference>
<gene>
    <name evidence="4" type="ORF">SAMN02982931_03819</name>
</gene>
<dbReference type="SUPFAM" id="SSF51735">
    <property type="entry name" value="NAD(P)-binding Rossmann-fold domains"/>
    <property type="match status" value="1"/>
</dbReference>
<dbReference type="PANTHER" id="PTHR42879:SF2">
    <property type="entry name" value="3-OXOACYL-[ACYL-CARRIER-PROTEIN] REDUCTASE FABG"/>
    <property type="match status" value="1"/>
</dbReference>
<dbReference type="FunFam" id="3.40.50.720:FF:000173">
    <property type="entry name" value="3-oxoacyl-[acyl-carrier protein] reductase"/>
    <property type="match status" value="1"/>
</dbReference>
<dbReference type="Gene3D" id="3.40.50.720">
    <property type="entry name" value="NAD(P)-binding Rossmann-like Domain"/>
    <property type="match status" value="1"/>
</dbReference>
<reference evidence="4 5" key="1">
    <citation type="submission" date="2016-10" db="EMBL/GenBank/DDBJ databases">
        <authorList>
            <person name="de Groot N.N."/>
        </authorList>
    </citation>
    <scope>NUCLEOTIDE SEQUENCE [LARGE SCALE GENOMIC DNA]</scope>
    <source>
        <strain evidence="4 5">ATCC 35022</strain>
    </source>
</reference>
<evidence type="ECO:0000256" key="2">
    <source>
        <dbReference type="ARBA" id="ARBA00023002"/>
    </source>
</evidence>
<dbReference type="AlphaFoldDB" id="A0A1G6DUZ3"/>
<accession>A0A1G6DUZ3</accession>
<organism evidence="4 5">
    <name type="scientific">Bauldia litoralis</name>
    <dbReference type="NCBI Taxonomy" id="665467"/>
    <lineage>
        <taxon>Bacteria</taxon>
        <taxon>Pseudomonadati</taxon>
        <taxon>Pseudomonadota</taxon>
        <taxon>Alphaproteobacteria</taxon>
        <taxon>Hyphomicrobiales</taxon>
        <taxon>Kaistiaceae</taxon>
        <taxon>Bauldia</taxon>
    </lineage>
</organism>
<dbReference type="InterPro" id="IPR050259">
    <property type="entry name" value="SDR"/>
</dbReference>
<dbReference type="PROSITE" id="PS00061">
    <property type="entry name" value="ADH_SHORT"/>
    <property type="match status" value="1"/>
</dbReference>
<keyword evidence="2" id="KW-0560">Oxidoreductase</keyword>
<dbReference type="OrthoDB" id="9804774at2"/>
<protein>
    <submittedName>
        <fullName evidence="4">3-oxoacyl-[acyl-carrier protein] reductase</fullName>
    </submittedName>
</protein>
<dbReference type="GO" id="GO:0032787">
    <property type="term" value="P:monocarboxylic acid metabolic process"/>
    <property type="evidence" value="ECO:0007669"/>
    <property type="project" value="UniProtKB-ARBA"/>
</dbReference>
<proteinExistence type="inferred from homology"/>